<keyword evidence="4" id="KW-1003">Cell membrane</keyword>
<dbReference type="SMART" id="SM00063">
    <property type="entry name" value="FRI"/>
    <property type="match status" value="1"/>
</dbReference>
<evidence type="ECO:0000256" key="13">
    <source>
        <dbReference type="SAM" id="Phobius"/>
    </source>
</evidence>
<evidence type="ECO:0000256" key="3">
    <source>
        <dbReference type="ARBA" id="ARBA00022473"/>
    </source>
</evidence>
<keyword evidence="19" id="KW-1185">Reference proteome</keyword>
<evidence type="ECO:0000259" key="16">
    <source>
        <dbReference type="PROSITE" id="PS50261"/>
    </source>
</evidence>
<evidence type="ECO:0000256" key="5">
    <source>
        <dbReference type="ARBA" id="ARBA00022692"/>
    </source>
</evidence>
<feature type="disulfide bond" evidence="12">
    <location>
        <begin position="35"/>
        <end position="81"/>
    </location>
</feature>
<feature type="transmembrane region" description="Helical" evidence="13">
    <location>
        <begin position="431"/>
        <end position="458"/>
    </location>
</feature>
<keyword evidence="10" id="KW-0675">Receptor</keyword>
<name>R7UK25_CAPTE</name>
<dbReference type="EMBL" id="AMQN01001496">
    <property type="status" value="NOT_ANNOTATED_CDS"/>
    <property type="molecule type" value="Genomic_DNA"/>
</dbReference>
<dbReference type="PANTHER" id="PTHR11309">
    <property type="entry name" value="FRIZZLED"/>
    <property type="match status" value="1"/>
</dbReference>
<dbReference type="Proteomes" id="UP000014760">
    <property type="component" value="Unassembled WGS sequence"/>
</dbReference>
<dbReference type="InterPro" id="IPR026551">
    <property type="entry name" value="FZD4_7TM"/>
</dbReference>
<dbReference type="PRINTS" id="PR00489">
    <property type="entry name" value="FRIZZLED"/>
</dbReference>
<sequence>MVIRLLLLLLGVVSCNGQRSHVKVRDCEPITVDKCHNLPYNVTGMPNLVGHANQADAELQFNTFTPLIQYECSKALRFFLCSVYFPMCTEKVSKPIGPCRPLCEHVQLKCRPVLRQFGFPWPNALNCSKFPIRNDETHMCMVGPEISGDGDGTESSYGASSRIAQLSPRLEASTVVSSVCQHLNNADLYIYINRTESCALSCSSHDLFTESDKEFADIWMFIWALLCFVSTLFTALTFAIDAGRFRYPERCIVFLSLCYNMCSIAYIVRLAVGRYAISCGLDAATQKPILIQEGLDNSDCSIVFLLQYYFGTASCTWWVLLTVTWFLAAGLKWSSEAIQRHATTFHVIAWALPAVKTIVILVIRNIDADELTGMCYVGNQRLDTLLGFVIVPLSVYLFIGVIFIILGFIAMFRVRRQVRREGHKTEKLEVLMVRIGVFSVLYTVPAMCVIGCYLYEYLNRSLWHSVAVAGQHRPNMEVFMLRIFMALAVGMTSGMWVWSAKTLSSWRNLFARMCGCYPPNKDRAFPQYHYHPSKLPSSIIGPSTPAPTPLGSELPCSVHAPCRHASHLEQCNARFSNHKNSKRLKKGLVV</sequence>
<feature type="transmembrane region" description="Helical" evidence="13">
    <location>
        <begin position="478"/>
        <end position="498"/>
    </location>
</feature>
<dbReference type="Pfam" id="PF01534">
    <property type="entry name" value="Frizzled"/>
    <property type="match status" value="1"/>
</dbReference>
<keyword evidence="14" id="KW-0732">Signal</keyword>
<proteinExistence type="inferred from homology"/>
<feature type="transmembrane region" description="Helical" evidence="13">
    <location>
        <begin position="218"/>
        <end position="240"/>
    </location>
</feature>
<feature type="disulfide bond" evidence="12">
    <location>
        <begin position="99"/>
        <end position="140"/>
    </location>
</feature>
<feature type="domain" description="G-protein coupled receptors family 2 profile 2" evidence="16">
    <location>
        <begin position="216"/>
        <end position="505"/>
    </location>
</feature>
<evidence type="ECO:0000256" key="4">
    <source>
        <dbReference type="ARBA" id="ARBA00022475"/>
    </source>
</evidence>
<feature type="disulfide bond" evidence="12">
    <location>
        <begin position="103"/>
        <end position="127"/>
    </location>
</feature>
<dbReference type="Pfam" id="PF01392">
    <property type="entry name" value="Fz"/>
    <property type="match status" value="1"/>
</dbReference>
<dbReference type="GO" id="GO:0060070">
    <property type="term" value="P:canonical Wnt signaling pathway"/>
    <property type="evidence" value="ECO:0007669"/>
    <property type="project" value="TreeGrafter"/>
</dbReference>
<feature type="transmembrane region" description="Helical" evidence="13">
    <location>
        <begin position="252"/>
        <end position="272"/>
    </location>
</feature>
<feature type="chain" id="PRO_5008788143" evidence="14">
    <location>
        <begin position="18"/>
        <end position="590"/>
    </location>
</feature>
<dbReference type="OMA" id="HWGEFRA"/>
<feature type="transmembrane region" description="Helical" evidence="13">
    <location>
        <begin position="308"/>
        <end position="331"/>
    </location>
</feature>
<keyword evidence="11" id="KW-0807">Transducer</keyword>
<evidence type="ECO:0000256" key="1">
    <source>
        <dbReference type="ARBA" id="ARBA00004651"/>
    </source>
</evidence>
<evidence type="ECO:0000256" key="11">
    <source>
        <dbReference type="ARBA" id="ARBA00023224"/>
    </source>
</evidence>
<dbReference type="STRING" id="283909.R7UK25"/>
<feature type="transmembrane region" description="Helical" evidence="13">
    <location>
        <begin position="343"/>
        <end position="366"/>
    </location>
</feature>
<keyword evidence="8 13" id="KW-0472">Membrane</keyword>
<dbReference type="InterPro" id="IPR020067">
    <property type="entry name" value="Frizzled_dom"/>
</dbReference>
<dbReference type="PROSITE" id="PS50038">
    <property type="entry name" value="FZ"/>
    <property type="match status" value="1"/>
</dbReference>
<keyword evidence="5 13" id="KW-0812">Transmembrane</keyword>
<evidence type="ECO:0000256" key="2">
    <source>
        <dbReference type="ARBA" id="ARBA00008077"/>
    </source>
</evidence>
<evidence type="ECO:0000256" key="12">
    <source>
        <dbReference type="PROSITE-ProRule" id="PRU00090"/>
    </source>
</evidence>
<reference evidence="19" key="1">
    <citation type="submission" date="2012-12" db="EMBL/GenBank/DDBJ databases">
        <authorList>
            <person name="Hellsten U."/>
            <person name="Grimwood J."/>
            <person name="Chapman J.A."/>
            <person name="Shapiro H."/>
            <person name="Aerts A."/>
            <person name="Otillar R.P."/>
            <person name="Terry A.Y."/>
            <person name="Boore J.L."/>
            <person name="Simakov O."/>
            <person name="Marletaz F."/>
            <person name="Cho S.-J."/>
            <person name="Edsinger-Gonzales E."/>
            <person name="Havlak P."/>
            <person name="Kuo D.-H."/>
            <person name="Larsson T."/>
            <person name="Lv J."/>
            <person name="Arendt D."/>
            <person name="Savage R."/>
            <person name="Osoegawa K."/>
            <person name="de Jong P."/>
            <person name="Lindberg D.R."/>
            <person name="Seaver E.C."/>
            <person name="Weisblat D.A."/>
            <person name="Putnam N.H."/>
            <person name="Grigoriev I.V."/>
            <person name="Rokhsar D.S."/>
        </authorList>
    </citation>
    <scope>NUCLEOTIDE SEQUENCE</scope>
    <source>
        <strain evidence="19">I ESC-2004</strain>
    </source>
</reference>
<organism evidence="17">
    <name type="scientific">Capitella teleta</name>
    <name type="common">Polychaete worm</name>
    <dbReference type="NCBI Taxonomy" id="283909"/>
    <lineage>
        <taxon>Eukaryota</taxon>
        <taxon>Metazoa</taxon>
        <taxon>Spiralia</taxon>
        <taxon>Lophotrochozoa</taxon>
        <taxon>Annelida</taxon>
        <taxon>Polychaeta</taxon>
        <taxon>Sedentaria</taxon>
        <taxon>Scolecida</taxon>
        <taxon>Capitellidae</taxon>
        <taxon>Capitella</taxon>
    </lineage>
</organism>
<dbReference type="GO" id="GO:0035567">
    <property type="term" value="P:non-canonical Wnt signaling pathway"/>
    <property type="evidence" value="ECO:0007669"/>
    <property type="project" value="TreeGrafter"/>
</dbReference>
<gene>
    <name evidence="17" type="ORF">CAPTEDRAFT_166935</name>
</gene>
<accession>R7UK25</accession>
<dbReference type="SMART" id="SM01330">
    <property type="entry name" value="Frizzled"/>
    <property type="match status" value="1"/>
</dbReference>
<feature type="signal peptide" evidence="14">
    <location>
        <begin position="1"/>
        <end position="17"/>
    </location>
</feature>
<dbReference type="PROSITE" id="PS51257">
    <property type="entry name" value="PROKAR_LIPOPROTEIN"/>
    <property type="match status" value="1"/>
</dbReference>
<dbReference type="GO" id="GO:0005886">
    <property type="term" value="C:plasma membrane"/>
    <property type="evidence" value="ECO:0007669"/>
    <property type="project" value="UniProtKB-SubCell"/>
</dbReference>
<keyword evidence="6 13" id="KW-1133">Transmembrane helix</keyword>
<dbReference type="InterPro" id="IPR017981">
    <property type="entry name" value="GPCR_2-like_7TM"/>
</dbReference>
<evidence type="ECO:0000256" key="9">
    <source>
        <dbReference type="ARBA" id="ARBA00023157"/>
    </source>
</evidence>
<dbReference type="Gene3D" id="1.10.2000.10">
    <property type="entry name" value="Frizzled cysteine-rich domain"/>
    <property type="match status" value="1"/>
</dbReference>
<dbReference type="GO" id="GO:0017147">
    <property type="term" value="F:Wnt-protein binding"/>
    <property type="evidence" value="ECO:0007669"/>
    <property type="project" value="TreeGrafter"/>
</dbReference>
<dbReference type="EMBL" id="KB303020">
    <property type="protein sequence ID" value="ELU03627.1"/>
    <property type="molecule type" value="Genomic_DNA"/>
</dbReference>
<feature type="disulfide bond" evidence="12">
    <location>
        <begin position="72"/>
        <end position="110"/>
    </location>
</feature>
<evidence type="ECO:0000259" key="15">
    <source>
        <dbReference type="PROSITE" id="PS50038"/>
    </source>
</evidence>
<dbReference type="InterPro" id="IPR015526">
    <property type="entry name" value="Frizzled/SFRP"/>
</dbReference>
<evidence type="ECO:0000313" key="19">
    <source>
        <dbReference type="Proteomes" id="UP000014760"/>
    </source>
</evidence>
<dbReference type="AlphaFoldDB" id="R7UK25"/>
<evidence type="ECO:0000313" key="18">
    <source>
        <dbReference type="EnsemblMetazoa" id="CapteP166935"/>
    </source>
</evidence>
<evidence type="ECO:0000256" key="14">
    <source>
        <dbReference type="SAM" id="SignalP"/>
    </source>
</evidence>
<evidence type="ECO:0000256" key="6">
    <source>
        <dbReference type="ARBA" id="ARBA00022989"/>
    </source>
</evidence>
<dbReference type="CDD" id="cd15038">
    <property type="entry name" value="7tmF_FZD4"/>
    <property type="match status" value="1"/>
</dbReference>
<comment type="similarity">
    <text evidence="2">Belongs to the G-protein coupled receptor Fz/Smo family.</text>
</comment>
<dbReference type="EnsemblMetazoa" id="CapteT166935">
    <property type="protein sequence ID" value="CapteP166935"/>
    <property type="gene ID" value="CapteG166935"/>
</dbReference>
<evidence type="ECO:0000313" key="17">
    <source>
        <dbReference type="EMBL" id="ELU03627.1"/>
    </source>
</evidence>
<dbReference type="InterPro" id="IPR000539">
    <property type="entry name" value="Frizzled/Smoothened_7TM"/>
</dbReference>
<dbReference type="Gene3D" id="1.20.1070.10">
    <property type="entry name" value="Rhodopsin 7-helix transmembrane proteins"/>
    <property type="match status" value="1"/>
</dbReference>
<feature type="transmembrane region" description="Helical" evidence="13">
    <location>
        <begin position="386"/>
        <end position="410"/>
    </location>
</feature>
<dbReference type="HOGENOM" id="CLU_007873_2_1_1"/>
<dbReference type="SUPFAM" id="SSF63501">
    <property type="entry name" value="Frizzled cysteine-rich domain"/>
    <property type="match status" value="1"/>
</dbReference>
<feature type="disulfide bond" evidence="12">
    <location>
        <begin position="27"/>
        <end position="88"/>
    </location>
</feature>
<protein>
    <submittedName>
        <fullName evidence="17 18">Uncharacterized protein</fullName>
    </submittedName>
</protein>
<dbReference type="FunFam" id="1.20.1070.10:FF:000020">
    <property type="entry name" value="Frizzled class receptor 10"/>
    <property type="match status" value="1"/>
</dbReference>
<keyword evidence="9 12" id="KW-1015">Disulfide bond</keyword>
<comment type="subcellular location">
    <subcellularLocation>
        <location evidence="1">Cell membrane</location>
        <topology evidence="1">Multi-pass membrane protein</topology>
    </subcellularLocation>
</comment>
<evidence type="ECO:0000256" key="8">
    <source>
        <dbReference type="ARBA" id="ARBA00023136"/>
    </source>
</evidence>
<keyword evidence="3" id="KW-0217">Developmental protein</keyword>
<dbReference type="InterPro" id="IPR036790">
    <property type="entry name" value="Frizzled_dom_sf"/>
</dbReference>
<dbReference type="PROSITE" id="PS50261">
    <property type="entry name" value="G_PROTEIN_RECEP_F2_4"/>
    <property type="match status" value="1"/>
</dbReference>
<feature type="domain" description="FZ" evidence="15">
    <location>
        <begin position="22"/>
        <end position="143"/>
    </location>
</feature>
<reference evidence="18" key="3">
    <citation type="submission" date="2015-06" db="UniProtKB">
        <authorList>
            <consortium name="EnsemblMetazoa"/>
        </authorList>
    </citation>
    <scope>IDENTIFICATION</scope>
</reference>
<dbReference type="OrthoDB" id="5959102at2759"/>
<dbReference type="GO" id="GO:0004930">
    <property type="term" value="F:G protein-coupled receptor activity"/>
    <property type="evidence" value="ECO:0007669"/>
    <property type="project" value="UniProtKB-KW"/>
</dbReference>
<evidence type="ECO:0000256" key="7">
    <source>
        <dbReference type="ARBA" id="ARBA00023040"/>
    </source>
</evidence>
<evidence type="ECO:0000256" key="10">
    <source>
        <dbReference type="ARBA" id="ARBA00023170"/>
    </source>
</evidence>
<keyword evidence="7" id="KW-0297">G-protein coupled receptor</keyword>
<reference evidence="17 19" key="2">
    <citation type="journal article" date="2013" name="Nature">
        <title>Insights into bilaterian evolution from three spiralian genomes.</title>
        <authorList>
            <person name="Simakov O."/>
            <person name="Marletaz F."/>
            <person name="Cho S.J."/>
            <person name="Edsinger-Gonzales E."/>
            <person name="Havlak P."/>
            <person name="Hellsten U."/>
            <person name="Kuo D.H."/>
            <person name="Larsson T."/>
            <person name="Lv J."/>
            <person name="Arendt D."/>
            <person name="Savage R."/>
            <person name="Osoegawa K."/>
            <person name="de Jong P."/>
            <person name="Grimwood J."/>
            <person name="Chapman J.A."/>
            <person name="Shapiro H."/>
            <person name="Aerts A."/>
            <person name="Otillar R.P."/>
            <person name="Terry A.Y."/>
            <person name="Boore J.L."/>
            <person name="Grigoriev I.V."/>
            <person name="Lindberg D.R."/>
            <person name="Seaver E.C."/>
            <person name="Weisblat D.A."/>
            <person name="Putnam N.H."/>
            <person name="Rokhsar D.S."/>
        </authorList>
    </citation>
    <scope>NUCLEOTIDE SEQUENCE</scope>
    <source>
        <strain evidence="17 19">I ESC-2004</strain>
    </source>
</reference>
<dbReference type="GO" id="GO:0042813">
    <property type="term" value="F:Wnt receptor activity"/>
    <property type="evidence" value="ECO:0007669"/>
    <property type="project" value="InterPro"/>
</dbReference>